<comment type="caution">
    <text evidence="1">The sequence shown here is derived from an EMBL/GenBank/DDBJ whole genome shotgun (WGS) entry which is preliminary data.</text>
</comment>
<dbReference type="Proteomes" id="UP000824151">
    <property type="component" value="Unassembled WGS sequence"/>
</dbReference>
<protein>
    <submittedName>
        <fullName evidence="1">Uncharacterized protein</fullName>
    </submittedName>
</protein>
<name>A0A9D1S1M2_9MICC</name>
<reference evidence="1" key="2">
    <citation type="submission" date="2021-04" db="EMBL/GenBank/DDBJ databases">
        <authorList>
            <person name="Gilroy R."/>
        </authorList>
    </citation>
    <scope>NUCLEOTIDE SEQUENCE</scope>
    <source>
        <strain evidence="1">ChiHejej3B27-3195</strain>
    </source>
</reference>
<reference evidence="1" key="1">
    <citation type="journal article" date="2021" name="PeerJ">
        <title>Extensive microbial diversity within the chicken gut microbiome revealed by metagenomics and culture.</title>
        <authorList>
            <person name="Gilroy R."/>
            <person name="Ravi A."/>
            <person name="Getino M."/>
            <person name="Pursley I."/>
            <person name="Horton D.L."/>
            <person name="Alikhan N.F."/>
            <person name="Baker D."/>
            <person name="Gharbi K."/>
            <person name="Hall N."/>
            <person name="Watson M."/>
            <person name="Adriaenssens E.M."/>
            <person name="Foster-Nyarko E."/>
            <person name="Jarju S."/>
            <person name="Secka A."/>
            <person name="Antonio M."/>
            <person name="Oren A."/>
            <person name="Chaudhuri R.R."/>
            <person name="La Ragione R."/>
            <person name="Hildebrand F."/>
            <person name="Pallen M.J."/>
        </authorList>
    </citation>
    <scope>NUCLEOTIDE SEQUENCE</scope>
    <source>
        <strain evidence="1">ChiHejej3B27-3195</strain>
    </source>
</reference>
<dbReference type="EMBL" id="DXGD01000111">
    <property type="protein sequence ID" value="HIW99090.1"/>
    <property type="molecule type" value="Genomic_DNA"/>
</dbReference>
<evidence type="ECO:0000313" key="1">
    <source>
        <dbReference type="EMBL" id="HIW99090.1"/>
    </source>
</evidence>
<gene>
    <name evidence="1" type="ORF">H9871_03005</name>
</gene>
<proteinExistence type="predicted"/>
<dbReference type="AlphaFoldDB" id="A0A9D1S1M2"/>
<organism evidence="1 2">
    <name type="scientific">Candidatus Nesterenkonia stercoripullorum</name>
    <dbReference type="NCBI Taxonomy" id="2838701"/>
    <lineage>
        <taxon>Bacteria</taxon>
        <taxon>Bacillati</taxon>
        <taxon>Actinomycetota</taxon>
        <taxon>Actinomycetes</taxon>
        <taxon>Micrococcales</taxon>
        <taxon>Micrococcaceae</taxon>
        <taxon>Nesterenkonia</taxon>
    </lineage>
</organism>
<sequence>MFRAIDAVPSQHTATVTTARGEAFTLSLDAEREEITDLLNSRSYNLAAPNPGSNPEYDGIVLESREDQLWYEVLYDLGQYSWRLEEVVPALWISRVVRQPYAAHVTLRDPGRTMDFAFDFTTGIEPIGWIFDMFHDFTIMNEITWRP</sequence>
<evidence type="ECO:0000313" key="2">
    <source>
        <dbReference type="Proteomes" id="UP000824151"/>
    </source>
</evidence>
<accession>A0A9D1S1M2</accession>